<dbReference type="Proteomes" id="UP001060919">
    <property type="component" value="Chromosome"/>
</dbReference>
<organism evidence="3 4">
    <name type="scientific">Aureispira anguillae</name>
    <dbReference type="NCBI Taxonomy" id="2864201"/>
    <lineage>
        <taxon>Bacteria</taxon>
        <taxon>Pseudomonadati</taxon>
        <taxon>Bacteroidota</taxon>
        <taxon>Saprospiria</taxon>
        <taxon>Saprospirales</taxon>
        <taxon>Saprospiraceae</taxon>
        <taxon>Aureispira</taxon>
    </lineage>
</organism>
<keyword evidence="4" id="KW-1185">Reference proteome</keyword>
<feature type="chain" id="PRO_5037069852" evidence="1">
    <location>
        <begin position="31"/>
        <end position="213"/>
    </location>
</feature>
<dbReference type="SUPFAM" id="SSF101874">
    <property type="entry name" value="YceI-like"/>
    <property type="match status" value="1"/>
</dbReference>
<proteinExistence type="predicted"/>
<dbReference type="PANTHER" id="PTHR34406:SF1">
    <property type="entry name" value="PROTEIN YCEI"/>
    <property type="match status" value="1"/>
</dbReference>
<evidence type="ECO:0000259" key="2">
    <source>
        <dbReference type="SMART" id="SM00867"/>
    </source>
</evidence>
<evidence type="ECO:0000256" key="1">
    <source>
        <dbReference type="SAM" id="SignalP"/>
    </source>
</evidence>
<reference evidence="3" key="1">
    <citation type="submission" date="2022-09" db="EMBL/GenBank/DDBJ databases">
        <title>Aureispira anguillicida sp. nov., isolated from Leptocephalus of Japanese eel Anguilla japonica.</title>
        <authorList>
            <person name="Yuasa K."/>
            <person name="Mekata T."/>
            <person name="Ikunari K."/>
        </authorList>
    </citation>
    <scope>NUCLEOTIDE SEQUENCE</scope>
    <source>
        <strain evidence="3">EL160426</strain>
    </source>
</reference>
<dbReference type="Gene3D" id="2.40.128.110">
    <property type="entry name" value="Lipid/polyisoprenoid-binding, YceI-like"/>
    <property type="match status" value="1"/>
</dbReference>
<accession>A0A916DRJ4</accession>
<evidence type="ECO:0000313" key="4">
    <source>
        <dbReference type="Proteomes" id="UP001060919"/>
    </source>
</evidence>
<feature type="signal peptide" evidence="1">
    <location>
        <begin position="1"/>
        <end position="30"/>
    </location>
</feature>
<keyword evidence="1" id="KW-0732">Signal</keyword>
<dbReference type="AlphaFoldDB" id="A0A916DRJ4"/>
<dbReference type="PANTHER" id="PTHR34406">
    <property type="entry name" value="PROTEIN YCEI"/>
    <property type="match status" value="1"/>
</dbReference>
<dbReference type="InterPro" id="IPR036761">
    <property type="entry name" value="TTHA0802/YceI-like_sf"/>
</dbReference>
<dbReference type="EMBL" id="AP026867">
    <property type="protein sequence ID" value="BDS11889.1"/>
    <property type="molecule type" value="Genomic_DNA"/>
</dbReference>
<dbReference type="InterPro" id="IPR007372">
    <property type="entry name" value="Lipid/polyisoprenoid-bd_YceI"/>
</dbReference>
<protein>
    <submittedName>
        <fullName evidence="3">YceI family protein</fullName>
    </submittedName>
</protein>
<feature type="domain" description="Lipid/polyisoprenoid-binding YceI-like" evidence="2">
    <location>
        <begin position="44"/>
        <end position="211"/>
    </location>
</feature>
<evidence type="ECO:0000313" key="3">
    <source>
        <dbReference type="EMBL" id="BDS11889.1"/>
    </source>
</evidence>
<dbReference type="KEGG" id="aup:AsAng_0026030"/>
<name>A0A916DRJ4_9BACT</name>
<sequence>MNIYKTKMNTIIMKNAILIALLFTTSLIYAQDKSNSKNAENAATYSVDAMHSSLVFAVGYKLSEFHGSFGEIAGKAVLANEKDFSTAEVEFTVQIASINTNSEARDGHLQGERYFNAEKAATATFKSTYIKPTGHNTYEMTGDLTIGGVTLSQTVQVEVKGQAELAAKDGSTSSVMGVKATFAFNRSNFGIKGGLPTIADKVDITAALTLIKE</sequence>
<dbReference type="SMART" id="SM00867">
    <property type="entry name" value="YceI"/>
    <property type="match status" value="1"/>
</dbReference>
<dbReference type="Pfam" id="PF04264">
    <property type="entry name" value="YceI"/>
    <property type="match status" value="1"/>
</dbReference>
<gene>
    <name evidence="3" type="ORF">AsAng_0026030</name>
</gene>